<evidence type="ECO:0000256" key="4">
    <source>
        <dbReference type="ARBA" id="ARBA00022670"/>
    </source>
</evidence>
<dbReference type="RefSeq" id="WP_187258460.1">
    <property type="nucleotide sequence ID" value="NZ_JBHULF010000006.1"/>
</dbReference>
<dbReference type="Proteomes" id="UP000765802">
    <property type="component" value="Unassembled WGS sequence"/>
</dbReference>
<proteinExistence type="inferred from homology"/>
<gene>
    <name evidence="9" type="ORF">BC349_18970</name>
</gene>
<dbReference type="Pfam" id="PF02897">
    <property type="entry name" value="Peptidase_S9_N"/>
    <property type="match status" value="1"/>
</dbReference>
<dbReference type="InterPro" id="IPR002470">
    <property type="entry name" value="Peptidase_S9A"/>
</dbReference>
<feature type="domain" description="Peptidase S9 prolyl oligopeptidase catalytic" evidence="7">
    <location>
        <begin position="490"/>
        <end position="700"/>
    </location>
</feature>
<dbReference type="PANTHER" id="PTHR42881">
    <property type="entry name" value="PROLYL ENDOPEPTIDASE"/>
    <property type="match status" value="1"/>
</dbReference>
<dbReference type="EC" id="3.4.21.26" evidence="3"/>
<dbReference type="Pfam" id="PF00326">
    <property type="entry name" value="Peptidase_S9"/>
    <property type="match status" value="1"/>
</dbReference>
<dbReference type="Gene3D" id="2.130.10.120">
    <property type="entry name" value="Prolyl oligopeptidase, N-terminal domain"/>
    <property type="match status" value="1"/>
</dbReference>
<dbReference type="InterPro" id="IPR029058">
    <property type="entry name" value="AB_hydrolase_fold"/>
</dbReference>
<evidence type="ECO:0000259" key="7">
    <source>
        <dbReference type="Pfam" id="PF00326"/>
    </source>
</evidence>
<reference evidence="9 10" key="1">
    <citation type="submission" date="2016-07" db="EMBL/GenBank/DDBJ databases">
        <title>Genome analysis of Flavihumibacter stibioxidans YS-17.</title>
        <authorList>
            <person name="Shi K."/>
            <person name="Han Y."/>
            <person name="Wang G."/>
        </authorList>
    </citation>
    <scope>NUCLEOTIDE SEQUENCE [LARGE SCALE GENOMIC DNA]</scope>
    <source>
        <strain evidence="9 10">YS-17</strain>
    </source>
</reference>
<dbReference type="PRINTS" id="PR00862">
    <property type="entry name" value="PROLIGOPTASE"/>
</dbReference>
<sequence length="707" mass="79941">MVNKFYQTALLTFVSFQAFSQLNYPVSRKTDTIDQYGNISVPDPYRWLENDNSEETRAWVAEQNKLTFGYLEQIPFRNAWKDRMLQVSNYEKFSAPFRKGEYFYYYKNNGLQNQSALFRTKGLTGKEELVIDPNLLSPDGTTRLTSFVLSRDGRFAVYALSKGGSDWQTYLVRDMESGQTLADTIEWVKVSTIAWQGNGFYYSRYPAPEKGKELSTKNENHQVFYHTIGTSQGADKLVYEDPANPQRFHIASTSMDERFVILNISDRGKGLMGNALYFKDAGSREESWQPIVKDVGHFTYNWVDNIGDNIILRTNEDAPNYKLVSLEASDPAKESWKTLIKEGKFPIQNAVTGGGKLFLNYLENVSSHVYMYQPDGKLVKEIRLPGIGNASGFGGNPDDKVLFFTFSSYTYPPTIFRFDPVTGNSQVFRAPKIPGYSPEAFETRQVFYPSKDGTMVPMFITARKGLQRNGDNPLLLYAYGGFNISMTPGFSAVNLTWLEQGGIYVVANLRGGSEFGEKWHEAGMLEKKQNVFDDFIAAAEFLVKEKYTRPAKLAIQGGSNGGLLIGAVINQRPELFGVAIPQVGVMDMLRYQKFTIGWNWIAEYGSSEKPEQFGFLYKYSPIHNIREGIKYPATIITTADHDDRVVPAHSFKYAATIQEKYKGKNPLLIRIDTKSGHGASNLTKSIELSADLMSFSFYQMGIKPSFK</sequence>
<comment type="similarity">
    <text evidence="2">Belongs to the peptidase S9A family.</text>
</comment>
<accession>A0ABR7MDP5</accession>
<dbReference type="PROSITE" id="PS00708">
    <property type="entry name" value="PRO_ENDOPEP_SER"/>
    <property type="match status" value="1"/>
</dbReference>
<keyword evidence="10" id="KW-1185">Reference proteome</keyword>
<evidence type="ECO:0000259" key="8">
    <source>
        <dbReference type="Pfam" id="PF02897"/>
    </source>
</evidence>
<evidence type="ECO:0000256" key="1">
    <source>
        <dbReference type="ARBA" id="ARBA00001070"/>
    </source>
</evidence>
<dbReference type="InterPro" id="IPR023302">
    <property type="entry name" value="Pept_S9A_N"/>
</dbReference>
<evidence type="ECO:0000256" key="3">
    <source>
        <dbReference type="ARBA" id="ARBA00011897"/>
    </source>
</evidence>
<name>A0ABR7MDP5_9BACT</name>
<evidence type="ECO:0000256" key="2">
    <source>
        <dbReference type="ARBA" id="ARBA00005228"/>
    </source>
</evidence>
<evidence type="ECO:0000313" key="9">
    <source>
        <dbReference type="EMBL" id="MBC6493141.1"/>
    </source>
</evidence>
<dbReference type="InterPro" id="IPR001375">
    <property type="entry name" value="Peptidase_S9_cat"/>
</dbReference>
<keyword evidence="5" id="KW-0378">Hydrolase</keyword>
<dbReference type="SUPFAM" id="SSF50993">
    <property type="entry name" value="Peptidase/esterase 'gauge' domain"/>
    <property type="match status" value="1"/>
</dbReference>
<comment type="caution">
    <text evidence="9">The sequence shown here is derived from an EMBL/GenBank/DDBJ whole genome shotgun (WGS) entry which is preliminary data.</text>
</comment>
<dbReference type="InterPro" id="IPR002471">
    <property type="entry name" value="Pept_S9_AS"/>
</dbReference>
<keyword evidence="4" id="KW-0645">Protease</keyword>
<dbReference type="InterPro" id="IPR051167">
    <property type="entry name" value="Prolyl_oligopep/macrocyclase"/>
</dbReference>
<dbReference type="SUPFAM" id="SSF53474">
    <property type="entry name" value="alpha/beta-Hydrolases"/>
    <property type="match status" value="1"/>
</dbReference>
<feature type="domain" description="Peptidase S9A N-terminal" evidence="8">
    <location>
        <begin position="25"/>
        <end position="429"/>
    </location>
</feature>
<comment type="catalytic activity">
    <reaction evidence="1">
        <text>Hydrolysis of Pro-|-Xaa &gt;&gt; Ala-|-Xaa in oligopeptides.</text>
        <dbReference type="EC" id="3.4.21.26"/>
    </reaction>
</comment>
<evidence type="ECO:0000256" key="5">
    <source>
        <dbReference type="ARBA" id="ARBA00022801"/>
    </source>
</evidence>
<evidence type="ECO:0000256" key="6">
    <source>
        <dbReference type="ARBA" id="ARBA00022825"/>
    </source>
</evidence>
<dbReference type="EMBL" id="MBUA01000031">
    <property type="protein sequence ID" value="MBC6493141.1"/>
    <property type="molecule type" value="Genomic_DNA"/>
</dbReference>
<dbReference type="PANTHER" id="PTHR42881:SF2">
    <property type="entry name" value="PROLYL ENDOPEPTIDASE"/>
    <property type="match status" value="1"/>
</dbReference>
<organism evidence="9 10">
    <name type="scientific">Flavihumibacter stibioxidans</name>
    <dbReference type="NCBI Taxonomy" id="1834163"/>
    <lineage>
        <taxon>Bacteria</taxon>
        <taxon>Pseudomonadati</taxon>
        <taxon>Bacteroidota</taxon>
        <taxon>Chitinophagia</taxon>
        <taxon>Chitinophagales</taxon>
        <taxon>Chitinophagaceae</taxon>
        <taxon>Flavihumibacter</taxon>
    </lineage>
</organism>
<dbReference type="Gene3D" id="3.40.50.1820">
    <property type="entry name" value="alpha/beta hydrolase"/>
    <property type="match status" value="1"/>
</dbReference>
<protein>
    <recommendedName>
        <fullName evidence="3">prolyl oligopeptidase</fullName>
        <ecNumber evidence="3">3.4.21.26</ecNumber>
    </recommendedName>
</protein>
<keyword evidence="6" id="KW-0720">Serine protease</keyword>
<evidence type="ECO:0000313" key="10">
    <source>
        <dbReference type="Proteomes" id="UP000765802"/>
    </source>
</evidence>